<dbReference type="EMBL" id="FQXH01000008">
    <property type="protein sequence ID" value="SHH13087.1"/>
    <property type="molecule type" value="Genomic_DNA"/>
</dbReference>
<gene>
    <name evidence="1" type="ORF">SAMN02744040_00929</name>
</gene>
<reference evidence="2" key="1">
    <citation type="submission" date="2016-11" db="EMBL/GenBank/DDBJ databases">
        <authorList>
            <person name="Varghese N."/>
            <person name="Submissions S."/>
        </authorList>
    </citation>
    <scope>NUCLEOTIDE SEQUENCE [LARGE SCALE GENOMIC DNA]</scope>
    <source>
        <strain evidence="2">DSM 15285</strain>
    </source>
</reference>
<protein>
    <recommendedName>
        <fullName evidence="3">STAS domain-containing protein</fullName>
    </recommendedName>
</protein>
<accession>A0A1M5QG69</accession>
<keyword evidence="2" id="KW-1185">Reference proteome</keyword>
<dbReference type="OrthoDB" id="1751721at2"/>
<dbReference type="STRING" id="1123350.SAMN02744040_00929"/>
<evidence type="ECO:0008006" key="3">
    <source>
        <dbReference type="Google" id="ProtNLM"/>
    </source>
</evidence>
<organism evidence="1 2">
    <name type="scientific">Tepidibacter thalassicus DSM 15285</name>
    <dbReference type="NCBI Taxonomy" id="1123350"/>
    <lineage>
        <taxon>Bacteria</taxon>
        <taxon>Bacillati</taxon>
        <taxon>Bacillota</taxon>
        <taxon>Clostridia</taxon>
        <taxon>Peptostreptococcales</taxon>
        <taxon>Peptostreptococcaceae</taxon>
        <taxon>Tepidibacter</taxon>
    </lineage>
</organism>
<dbReference type="AlphaFoldDB" id="A0A1M5QG69"/>
<dbReference type="RefSeq" id="WP_072724132.1">
    <property type="nucleotide sequence ID" value="NZ_FQXH01000008.1"/>
</dbReference>
<sequence>MVKMKINEEKNVCLIDIGGFVTKENINKFLKEYKENIKKIKPTKYKLIIHPKEFKTDEEDVIKTSFRKFLKTGFKKIFIVDALGLTDNIKLNKLERKFFFSRVKIVNSIEEALQD</sequence>
<dbReference type="Proteomes" id="UP000242520">
    <property type="component" value="Unassembled WGS sequence"/>
</dbReference>
<evidence type="ECO:0000313" key="1">
    <source>
        <dbReference type="EMBL" id="SHH13087.1"/>
    </source>
</evidence>
<name>A0A1M5QG69_9FIRM</name>
<evidence type="ECO:0000313" key="2">
    <source>
        <dbReference type="Proteomes" id="UP000242520"/>
    </source>
</evidence>
<proteinExistence type="predicted"/>